<dbReference type="Pfam" id="PF08666">
    <property type="entry name" value="SAF"/>
    <property type="match status" value="1"/>
</dbReference>
<comment type="caution">
    <text evidence="4">The sequence shown here is derived from an EMBL/GenBank/DDBJ whole genome shotgun (WGS) entry which is preliminary data.</text>
</comment>
<gene>
    <name evidence="4" type="ORF">GCM10023349_15290</name>
</gene>
<keyword evidence="5" id="KW-1185">Reference proteome</keyword>
<evidence type="ECO:0000313" key="4">
    <source>
        <dbReference type="EMBL" id="GAA4699810.1"/>
    </source>
</evidence>
<reference evidence="5" key="1">
    <citation type="journal article" date="2019" name="Int. J. Syst. Evol. Microbiol.">
        <title>The Global Catalogue of Microorganisms (GCM) 10K type strain sequencing project: providing services to taxonomists for standard genome sequencing and annotation.</title>
        <authorList>
            <consortium name="The Broad Institute Genomics Platform"/>
            <consortium name="The Broad Institute Genome Sequencing Center for Infectious Disease"/>
            <person name="Wu L."/>
            <person name="Ma J."/>
        </authorList>
    </citation>
    <scope>NUCLEOTIDE SEQUENCE [LARGE SCALE GENOMIC DNA]</scope>
    <source>
        <strain evidence="5">JCM 18531</strain>
    </source>
</reference>
<evidence type="ECO:0000259" key="3">
    <source>
        <dbReference type="SMART" id="SM00858"/>
    </source>
</evidence>
<keyword evidence="2" id="KW-0812">Transmembrane</keyword>
<evidence type="ECO:0000313" key="5">
    <source>
        <dbReference type="Proteomes" id="UP001499974"/>
    </source>
</evidence>
<organism evidence="4 5">
    <name type="scientific">Nocardioides conyzicola</name>
    <dbReference type="NCBI Taxonomy" id="1651781"/>
    <lineage>
        <taxon>Bacteria</taxon>
        <taxon>Bacillati</taxon>
        <taxon>Actinomycetota</taxon>
        <taxon>Actinomycetes</taxon>
        <taxon>Propionibacteriales</taxon>
        <taxon>Nocardioidaceae</taxon>
        <taxon>Nocardioides</taxon>
    </lineage>
</organism>
<dbReference type="SMART" id="SM00858">
    <property type="entry name" value="SAF"/>
    <property type="match status" value="1"/>
</dbReference>
<evidence type="ECO:0000256" key="2">
    <source>
        <dbReference type="SAM" id="Phobius"/>
    </source>
</evidence>
<accession>A0ABP8X4R0</accession>
<keyword evidence="2" id="KW-1133">Transmembrane helix</keyword>
<name>A0ABP8X4R0_9ACTN</name>
<dbReference type="Proteomes" id="UP001499974">
    <property type="component" value="Unassembled WGS sequence"/>
</dbReference>
<feature type="region of interest" description="Disordered" evidence="1">
    <location>
        <begin position="1"/>
        <end position="25"/>
    </location>
</feature>
<feature type="domain" description="SAF" evidence="3">
    <location>
        <begin position="62"/>
        <end position="125"/>
    </location>
</feature>
<feature type="compositionally biased region" description="Basic and acidic residues" evidence="1">
    <location>
        <begin position="1"/>
        <end position="11"/>
    </location>
</feature>
<keyword evidence="2" id="KW-0472">Membrane</keyword>
<dbReference type="InterPro" id="IPR013974">
    <property type="entry name" value="SAF"/>
</dbReference>
<evidence type="ECO:0000256" key="1">
    <source>
        <dbReference type="SAM" id="MobiDB-lite"/>
    </source>
</evidence>
<protein>
    <recommendedName>
        <fullName evidence="3">SAF domain-containing protein</fullName>
    </recommendedName>
</protein>
<proteinExistence type="predicted"/>
<sequence>MSTSAREDRRTGPHPTAAAASADFVPPPKLRRRPALVIAAVSVTALGCLIGAWAWSATTDTQEVLAARDTIHRGEVIAPGDIERIRISGDPALTPLPASAYDDVVGARASLDVAAGGLLTREAIATDPIPPKGQSVVGISLTAAQVPGLPLHGGDKVRIVATPSESGDTPAGSPQFTVGEVVNTSMDETTGNIVVNVLVPYADAGVLAAHAATGNVALVLDSVQDVGAE</sequence>
<feature type="transmembrane region" description="Helical" evidence="2">
    <location>
        <begin position="35"/>
        <end position="55"/>
    </location>
</feature>
<dbReference type="EMBL" id="BAABKM010000002">
    <property type="protein sequence ID" value="GAA4699810.1"/>
    <property type="molecule type" value="Genomic_DNA"/>
</dbReference>